<evidence type="ECO:0000256" key="1">
    <source>
        <dbReference type="SAM" id="MobiDB-lite"/>
    </source>
</evidence>
<feature type="region of interest" description="Disordered" evidence="1">
    <location>
        <begin position="1"/>
        <end position="62"/>
    </location>
</feature>
<gene>
    <name evidence="2" type="ORF">LAMO00422_LOCUS14265</name>
</gene>
<evidence type="ECO:0000313" key="2">
    <source>
        <dbReference type="EMBL" id="CAD8455321.1"/>
    </source>
</evidence>
<feature type="region of interest" description="Disordered" evidence="1">
    <location>
        <begin position="203"/>
        <end position="238"/>
    </location>
</feature>
<sequence>MPMQQQQGGMHMQHQQGGMSMQHQPANRVTSPGRSPPNAKDLSRKRREVSAKVPKSASKDPRSNKVAILFKRLHQTDKAKQALEELFYFRNSNRDYDLSPHMSMVSRAFQAWIQRGFKRIEERKSRQGSSYGTTAHHYQERLMALKARAAKIKDGSYGSLSYSMSPARPQGYGAATAPYGRGRPESKMGGHMQNENQMPISNQNYAQQGMGGGYGSKPPTERQDSLNGIRARLANLRK</sequence>
<feature type="compositionally biased region" description="Low complexity" evidence="1">
    <location>
        <begin position="1"/>
        <end position="24"/>
    </location>
</feature>
<proteinExistence type="predicted"/>
<reference evidence="2" key="1">
    <citation type="submission" date="2021-01" db="EMBL/GenBank/DDBJ databases">
        <authorList>
            <person name="Corre E."/>
            <person name="Pelletier E."/>
            <person name="Niang G."/>
            <person name="Scheremetjew M."/>
            <person name="Finn R."/>
            <person name="Kale V."/>
            <person name="Holt S."/>
            <person name="Cochrane G."/>
            <person name="Meng A."/>
            <person name="Brown T."/>
            <person name="Cohen L."/>
        </authorList>
    </citation>
    <scope>NUCLEOTIDE SEQUENCE</scope>
    <source>
        <strain evidence="2">CCMP2058</strain>
    </source>
</reference>
<accession>A0A7S0DKL7</accession>
<dbReference type="EMBL" id="HBEM01020819">
    <property type="protein sequence ID" value="CAD8455321.1"/>
    <property type="molecule type" value="Transcribed_RNA"/>
</dbReference>
<dbReference type="AlphaFoldDB" id="A0A7S0DKL7"/>
<protein>
    <submittedName>
        <fullName evidence="2">Uncharacterized protein</fullName>
    </submittedName>
</protein>
<name>A0A7S0DKL7_9EUKA</name>
<organism evidence="2">
    <name type="scientific">Amorphochlora amoebiformis</name>
    <dbReference type="NCBI Taxonomy" id="1561963"/>
    <lineage>
        <taxon>Eukaryota</taxon>
        <taxon>Sar</taxon>
        <taxon>Rhizaria</taxon>
        <taxon>Cercozoa</taxon>
        <taxon>Chlorarachniophyceae</taxon>
        <taxon>Amorphochlora</taxon>
    </lineage>
</organism>